<dbReference type="SUPFAM" id="SSF53807">
    <property type="entry name" value="Helical backbone' metal receptor"/>
    <property type="match status" value="1"/>
</dbReference>
<accession>A0A8A0RNY5</accession>
<protein>
    <submittedName>
        <fullName evidence="4">Vitamin B12-binding protein</fullName>
    </submittedName>
</protein>
<proteinExistence type="inferred from homology"/>
<keyword evidence="5" id="KW-1185">Reference proteome</keyword>
<dbReference type="InterPro" id="IPR050902">
    <property type="entry name" value="ABC_Transporter_SBP"/>
</dbReference>
<dbReference type="Gene3D" id="3.40.50.1980">
    <property type="entry name" value="Nitrogenase molybdenum iron protein domain"/>
    <property type="match status" value="2"/>
</dbReference>
<reference evidence="4" key="1">
    <citation type="submission" date="2020-07" db="EMBL/GenBank/DDBJ databases">
        <title>Koleobacter methoxysyntrophicus gen. nov., sp. nov., a novel anaerobic bacterium isolated from deep subsurface oil field and proposal of Koleobacterales ord. nov. in the phylum Firmicutes.</title>
        <authorList>
            <person name="Sakamoto S."/>
            <person name="Tamaki H."/>
        </authorList>
    </citation>
    <scope>NUCLEOTIDE SEQUENCE</scope>
    <source>
        <strain evidence="4">NRmbB1</strain>
    </source>
</reference>
<organism evidence="4 5">
    <name type="scientific">Koleobacter methoxysyntrophicus</name>
    <dbReference type="NCBI Taxonomy" id="2751313"/>
    <lineage>
        <taxon>Bacteria</taxon>
        <taxon>Bacillati</taxon>
        <taxon>Bacillota</taxon>
        <taxon>Clostridia</taxon>
        <taxon>Koleobacterales</taxon>
        <taxon>Koleobacteraceae</taxon>
        <taxon>Koleobacter</taxon>
    </lineage>
</organism>
<feature type="domain" description="Fe/B12 periplasmic-binding" evidence="3">
    <location>
        <begin position="62"/>
        <end position="314"/>
    </location>
</feature>
<dbReference type="GO" id="GO:0071281">
    <property type="term" value="P:cellular response to iron ion"/>
    <property type="evidence" value="ECO:0007669"/>
    <property type="project" value="TreeGrafter"/>
</dbReference>
<name>A0A8A0RNY5_9FIRM</name>
<evidence type="ECO:0000256" key="2">
    <source>
        <dbReference type="ARBA" id="ARBA00022729"/>
    </source>
</evidence>
<dbReference type="AlphaFoldDB" id="A0A8A0RNY5"/>
<dbReference type="KEGG" id="kme:H0A61_01977"/>
<dbReference type="PROSITE" id="PS50983">
    <property type="entry name" value="FE_B12_PBP"/>
    <property type="match status" value="1"/>
</dbReference>
<evidence type="ECO:0000259" key="3">
    <source>
        <dbReference type="PROSITE" id="PS50983"/>
    </source>
</evidence>
<dbReference type="PANTHER" id="PTHR30535">
    <property type="entry name" value="VITAMIN B12-BINDING PROTEIN"/>
    <property type="match status" value="1"/>
</dbReference>
<gene>
    <name evidence="4" type="primary">btuF</name>
    <name evidence="4" type="ORF">H0A61_01977</name>
</gene>
<dbReference type="EMBL" id="CP059066">
    <property type="protein sequence ID" value="QSQ09602.1"/>
    <property type="molecule type" value="Genomic_DNA"/>
</dbReference>
<keyword evidence="2" id="KW-0732">Signal</keyword>
<dbReference type="NCBIfam" id="NF038402">
    <property type="entry name" value="TroA_like"/>
    <property type="match status" value="1"/>
</dbReference>
<dbReference type="Proteomes" id="UP000662904">
    <property type="component" value="Chromosome"/>
</dbReference>
<sequence>MKKMVLKRRGITLTVIFLLLIFLLLTGCSKKTGDIVKDSEGFPVHIVDDMGRNVVIDREPQRIISLAPSNTEILFALNLGERIVGVTEYCDYPQEANNKEKIGGFSTPNIEKVISLNPDLVIATSMHQKAVEELERLGVPVIVLFPKKVSDVLKNITLIGRATGQEDVAEGLVKDLKARMDAVTDKTGKIPEGKRPRVYYEVWHDPLITAGPDTFVDDLITLAGGINIAGDSKSSYPEISLEVVIQKDPQIFIYSHHGDSRQDIGQIYSRQNWQDISAIKDRKIYTIDQNLVQRGTPRLVDGLEELAKMLHPDLF</sequence>
<dbReference type="PANTHER" id="PTHR30535:SF34">
    <property type="entry name" value="MOLYBDATE-BINDING PROTEIN MOLA"/>
    <property type="match status" value="1"/>
</dbReference>
<dbReference type="Pfam" id="PF01497">
    <property type="entry name" value="Peripla_BP_2"/>
    <property type="match status" value="1"/>
</dbReference>
<dbReference type="InterPro" id="IPR054828">
    <property type="entry name" value="Vit_B12_bind_prot"/>
</dbReference>
<dbReference type="PROSITE" id="PS51257">
    <property type="entry name" value="PROKAR_LIPOPROTEIN"/>
    <property type="match status" value="1"/>
</dbReference>
<comment type="similarity">
    <text evidence="1">Belongs to the bacterial solute-binding protein 8 family.</text>
</comment>
<evidence type="ECO:0000256" key="1">
    <source>
        <dbReference type="ARBA" id="ARBA00008814"/>
    </source>
</evidence>
<dbReference type="CDD" id="cd01144">
    <property type="entry name" value="BtuF"/>
    <property type="match status" value="1"/>
</dbReference>
<dbReference type="InterPro" id="IPR002491">
    <property type="entry name" value="ABC_transptr_periplasmic_BD"/>
</dbReference>
<evidence type="ECO:0000313" key="5">
    <source>
        <dbReference type="Proteomes" id="UP000662904"/>
    </source>
</evidence>
<evidence type="ECO:0000313" key="4">
    <source>
        <dbReference type="EMBL" id="QSQ09602.1"/>
    </source>
</evidence>